<dbReference type="AlphaFoldDB" id="A0A7J6H6U7"/>
<dbReference type="Proteomes" id="UP000583929">
    <property type="component" value="Unassembled WGS sequence"/>
</dbReference>
<dbReference type="EMBL" id="JAATIQ010000061">
    <property type="protein sequence ID" value="KAF4390996.1"/>
    <property type="molecule type" value="Genomic_DNA"/>
</dbReference>
<organism evidence="1 2">
    <name type="scientific">Cannabis sativa</name>
    <name type="common">Hemp</name>
    <name type="synonym">Marijuana</name>
    <dbReference type="NCBI Taxonomy" id="3483"/>
    <lineage>
        <taxon>Eukaryota</taxon>
        <taxon>Viridiplantae</taxon>
        <taxon>Streptophyta</taxon>
        <taxon>Embryophyta</taxon>
        <taxon>Tracheophyta</taxon>
        <taxon>Spermatophyta</taxon>
        <taxon>Magnoliopsida</taxon>
        <taxon>eudicotyledons</taxon>
        <taxon>Gunneridae</taxon>
        <taxon>Pentapetalae</taxon>
        <taxon>rosids</taxon>
        <taxon>fabids</taxon>
        <taxon>Rosales</taxon>
        <taxon>Cannabaceae</taxon>
        <taxon>Cannabis</taxon>
    </lineage>
</organism>
<evidence type="ECO:0000313" key="1">
    <source>
        <dbReference type="EMBL" id="KAF4390996.1"/>
    </source>
</evidence>
<evidence type="ECO:0000313" key="2">
    <source>
        <dbReference type="Proteomes" id="UP000583929"/>
    </source>
</evidence>
<protein>
    <submittedName>
        <fullName evidence="1">Uncharacterized protein</fullName>
    </submittedName>
</protein>
<keyword evidence="2" id="KW-1185">Reference proteome</keyword>
<comment type="caution">
    <text evidence="1">The sequence shown here is derived from an EMBL/GenBank/DDBJ whole genome shotgun (WGS) entry which is preliminary data.</text>
</comment>
<name>A0A7J6H6U7_CANSA</name>
<proteinExistence type="predicted"/>
<accession>A0A7J6H6U7</accession>
<gene>
    <name evidence="1" type="ORF">G4B88_030674</name>
</gene>
<reference evidence="1 2" key="1">
    <citation type="journal article" date="2020" name="bioRxiv">
        <title>Sequence and annotation of 42 cannabis genomes reveals extensive copy number variation in cannabinoid synthesis and pathogen resistance genes.</title>
        <authorList>
            <person name="Mckernan K.J."/>
            <person name="Helbert Y."/>
            <person name="Kane L.T."/>
            <person name="Ebling H."/>
            <person name="Zhang L."/>
            <person name="Liu B."/>
            <person name="Eaton Z."/>
            <person name="Mclaughlin S."/>
            <person name="Kingan S."/>
            <person name="Baybayan P."/>
            <person name="Concepcion G."/>
            <person name="Jordan M."/>
            <person name="Riva A."/>
            <person name="Barbazuk W."/>
            <person name="Harkins T."/>
        </authorList>
    </citation>
    <scope>NUCLEOTIDE SEQUENCE [LARGE SCALE GENOMIC DNA]</scope>
    <source>
        <strain evidence="2">cv. Jamaican Lion 4</strain>
        <tissue evidence="1">Leaf</tissue>
    </source>
</reference>
<sequence length="130" mass="14764">MAAQSLDLAQRESGRESEFHLLQAVNLINTIISPLAHMILQGLYYTSFKEAVNVSLKNLNSYPFVRKGCVFLILITQAKGSQRVARRSHETPYPLTLRHKAMGKEAEPMEVRELTMVVARILPKWEQAID</sequence>